<reference evidence="2" key="1">
    <citation type="submission" date="2013-02" db="EMBL/GenBank/DDBJ databases">
        <authorList>
            <person name="Hughes D."/>
        </authorList>
    </citation>
    <scope>NUCLEOTIDE SEQUENCE</scope>
    <source>
        <strain>Durham</strain>
        <strain evidence="2">NC isolate 2 -- Noor lab</strain>
    </source>
</reference>
<dbReference type="EMBL" id="CAQQ02020609">
    <property type="status" value="NOT_ANNOTATED_CDS"/>
    <property type="molecule type" value="Genomic_DNA"/>
</dbReference>
<name>T1GK20_MEGSC</name>
<proteinExistence type="predicted"/>
<evidence type="ECO:0000313" key="1">
    <source>
        <dbReference type="EnsemblMetazoa" id="MESCA003831-PA"/>
    </source>
</evidence>
<keyword evidence="2" id="KW-1185">Reference proteome</keyword>
<sequence length="61" mass="7070">MRMSDLSFRINNENHPLHLSRTTTEFPEITKLTVLEGLVYFSVVNPLPSFFFQNIVKALCL</sequence>
<dbReference type="HOGENOM" id="CLU_2925259_0_0_1"/>
<dbReference type="Proteomes" id="UP000015102">
    <property type="component" value="Unassembled WGS sequence"/>
</dbReference>
<evidence type="ECO:0000313" key="2">
    <source>
        <dbReference type="Proteomes" id="UP000015102"/>
    </source>
</evidence>
<protein>
    <submittedName>
        <fullName evidence="1">Uncharacterized protein</fullName>
    </submittedName>
</protein>
<dbReference type="EnsemblMetazoa" id="MESCA003831-RA">
    <property type="protein sequence ID" value="MESCA003831-PA"/>
    <property type="gene ID" value="MESCA003831"/>
</dbReference>
<dbReference type="EMBL" id="CAQQ02020610">
    <property type="status" value="NOT_ANNOTATED_CDS"/>
    <property type="molecule type" value="Genomic_DNA"/>
</dbReference>
<organism evidence="1 2">
    <name type="scientific">Megaselia scalaris</name>
    <name type="common">Humpbacked fly</name>
    <name type="synonym">Phora scalaris</name>
    <dbReference type="NCBI Taxonomy" id="36166"/>
    <lineage>
        <taxon>Eukaryota</taxon>
        <taxon>Metazoa</taxon>
        <taxon>Ecdysozoa</taxon>
        <taxon>Arthropoda</taxon>
        <taxon>Hexapoda</taxon>
        <taxon>Insecta</taxon>
        <taxon>Pterygota</taxon>
        <taxon>Neoptera</taxon>
        <taxon>Endopterygota</taxon>
        <taxon>Diptera</taxon>
        <taxon>Brachycera</taxon>
        <taxon>Muscomorpha</taxon>
        <taxon>Platypezoidea</taxon>
        <taxon>Phoridae</taxon>
        <taxon>Megaseliini</taxon>
        <taxon>Megaselia</taxon>
    </lineage>
</organism>
<reference evidence="1" key="2">
    <citation type="submission" date="2015-06" db="UniProtKB">
        <authorList>
            <consortium name="EnsemblMetazoa"/>
        </authorList>
    </citation>
    <scope>IDENTIFICATION</scope>
</reference>
<dbReference type="AlphaFoldDB" id="T1GK20"/>
<accession>T1GK20</accession>